<keyword evidence="2" id="KW-1185">Reference proteome</keyword>
<accession>A0ABX8A1Y4</accession>
<organism evidence="1 2">
    <name type="scientific">Tardiphaga alba</name>
    <dbReference type="NCBI Taxonomy" id="340268"/>
    <lineage>
        <taxon>Bacteria</taxon>
        <taxon>Pseudomonadati</taxon>
        <taxon>Pseudomonadota</taxon>
        <taxon>Alphaproteobacteria</taxon>
        <taxon>Hyphomicrobiales</taxon>
        <taxon>Nitrobacteraceae</taxon>
        <taxon>Tardiphaga</taxon>
    </lineage>
</organism>
<proteinExistence type="predicted"/>
<evidence type="ECO:0000313" key="1">
    <source>
        <dbReference type="EMBL" id="QUS37448.1"/>
    </source>
</evidence>
<gene>
    <name evidence="1" type="ORF">RPMA_00100</name>
</gene>
<reference evidence="1 2" key="1">
    <citation type="submission" date="2019-02" db="EMBL/GenBank/DDBJ databases">
        <title>Emended description of the genus Rhodopseudomonas and description of Rhodopseudomonas albus sp. nov., a non-phototrophic, heavy-metal-tolerant bacterium isolated from garden soil.</title>
        <authorList>
            <person name="Bao Z."/>
            <person name="Cao W.W."/>
            <person name="Sato Y."/>
            <person name="Nishizawa T."/>
            <person name="Zhao J."/>
            <person name="Guo Y."/>
            <person name="Ohta H."/>
        </authorList>
    </citation>
    <scope>NUCLEOTIDE SEQUENCE [LARGE SCALE GENOMIC DNA]</scope>
    <source>
        <strain evidence="1 2">SK50-23</strain>
    </source>
</reference>
<dbReference type="EMBL" id="CP036498">
    <property type="protein sequence ID" value="QUS37448.1"/>
    <property type="molecule type" value="Genomic_DNA"/>
</dbReference>
<sequence length="70" mass="7340">MMALVSRRLKARTLIWLSVAAGLLLLVAANAHLVYVAFASQPDCIDHVKRGVAVAASGQFSAASSSCTPR</sequence>
<evidence type="ECO:0000313" key="2">
    <source>
        <dbReference type="Proteomes" id="UP000682843"/>
    </source>
</evidence>
<name>A0ABX8A1Y4_9BRAD</name>
<dbReference type="Proteomes" id="UP000682843">
    <property type="component" value="Chromosome"/>
</dbReference>
<dbReference type="RefSeq" id="WP_211910936.1">
    <property type="nucleotide sequence ID" value="NZ_CP036498.1"/>
</dbReference>
<protein>
    <submittedName>
        <fullName evidence="1">Uncharacterized protein</fullName>
    </submittedName>
</protein>